<gene>
    <name evidence="2" type="ORF">V5N11_030711</name>
</gene>
<keyword evidence="3" id="KW-1185">Reference proteome</keyword>
<name>A0ABD0ZLA2_CARAN</name>
<feature type="region of interest" description="Disordered" evidence="1">
    <location>
        <begin position="1"/>
        <end position="50"/>
    </location>
</feature>
<reference evidence="2 3" key="1">
    <citation type="submission" date="2024-04" db="EMBL/GenBank/DDBJ databases">
        <title>Genome assembly C_amara_ONT_v2.</title>
        <authorList>
            <person name="Yant L."/>
            <person name="Moore C."/>
            <person name="Slenker M."/>
        </authorList>
    </citation>
    <scope>NUCLEOTIDE SEQUENCE [LARGE SCALE GENOMIC DNA]</scope>
    <source>
        <tissue evidence="2">Leaf</tissue>
    </source>
</reference>
<evidence type="ECO:0008006" key="4">
    <source>
        <dbReference type="Google" id="ProtNLM"/>
    </source>
</evidence>
<accession>A0ABD0ZLA2</accession>
<dbReference type="Proteomes" id="UP001558713">
    <property type="component" value="Unassembled WGS sequence"/>
</dbReference>
<dbReference type="InterPro" id="IPR006525">
    <property type="entry name" value="Cystatin-related_pln"/>
</dbReference>
<dbReference type="AlphaFoldDB" id="A0ABD0ZLA2"/>
<evidence type="ECO:0000313" key="3">
    <source>
        <dbReference type="Proteomes" id="UP001558713"/>
    </source>
</evidence>
<dbReference type="Gene3D" id="3.10.450.10">
    <property type="match status" value="1"/>
</dbReference>
<evidence type="ECO:0000313" key="2">
    <source>
        <dbReference type="EMBL" id="KAL1195437.1"/>
    </source>
</evidence>
<proteinExistence type="predicted"/>
<sequence length="208" mass="24020">MDLQSVDVETAKQASMAEEESGSPLMKKPKVEEEEDKEEENEGGSDSDGNYVLCNHLWFKHVPEKEPEWDVDSYDGLEYKSDPEDRKIFSDEDEYQEYRRDKREMFNAKGFIPDYVKGIYCFGDLEHSAGENWTNRDELTRLASLCVKKLNEDKGKSVKVESIVRATVSGGARWKVYITFKAKEYENGPVVDYQAKVMRPYKLPPESC</sequence>
<organism evidence="2 3">
    <name type="scientific">Cardamine amara subsp. amara</name>
    <dbReference type="NCBI Taxonomy" id="228776"/>
    <lineage>
        <taxon>Eukaryota</taxon>
        <taxon>Viridiplantae</taxon>
        <taxon>Streptophyta</taxon>
        <taxon>Embryophyta</taxon>
        <taxon>Tracheophyta</taxon>
        <taxon>Spermatophyta</taxon>
        <taxon>Magnoliopsida</taxon>
        <taxon>eudicotyledons</taxon>
        <taxon>Gunneridae</taxon>
        <taxon>Pentapetalae</taxon>
        <taxon>rosids</taxon>
        <taxon>malvids</taxon>
        <taxon>Brassicales</taxon>
        <taxon>Brassicaceae</taxon>
        <taxon>Cardamineae</taxon>
        <taxon>Cardamine</taxon>
    </lineage>
</organism>
<protein>
    <recommendedName>
        <fullName evidence="4">Cystatin domain-containing protein</fullName>
    </recommendedName>
</protein>
<evidence type="ECO:0000256" key="1">
    <source>
        <dbReference type="SAM" id="MobiDB-lite"/>
    </source>
</evidence>
<dbReference type="PANTHER" id="PTHR31228:SF40">
    <property type="entry name" value="CYSTATIN_MONELLIN SUPERFAMILY PROTEIN"/>
    <property type="match status" value="1"/>
</dbReference>
<dbReference type="NCBIfam" id="TIGR01638">
    <property type="entry name" value="Atha_cystat_rel"/>
    <property type="match status" value="1"/>
</dbReference>
<feature type="compositionally biased region" description="Acidic residues" evidence="1">
    <location>
        <begin position="32"/>
        <end position="45"/>
    </location>
</feature>
<comment type="caution">
    <text evidence="2">The sequence shown here is derived from an EMBL/GenBank/DDBJ whole genome shotgun (WGS) entry which is preliminary data.</text>
</comment>
<dbReference type="EMBL" id="JBANAX010000727">
    <property type="protein sequence ID" value="KAL1195437.1"/>
    <property type="molecule type" value="Genomic_DNA"/>
</dbReference>
<dbReference type="PANTHER" id="PTHR31228">
    <property type="entry name" value="CYSTATIN/MONELLIN SUPERFAMILY PROTEIN"/>
    <property type="match status" value="1"/>
</dbReference>